<evidence type="ECO:0000256" key="4">
    <source>
        <dbReference type="RuleBase" id="RU362116"/>
    </source>
</evidence>
<evidence type="ECO:0000259" key="5">
    <source>
        <dbReference type="Pfam" id="PF00460"/>
    </source>
</evidence>
<dbReference type="Pfam" id="PF00460">
    <property type="entry name" value="Flg_bb_rod"/>
    <property type="match status" value="1"/>
</dbReference>
<comment type="subcellular location">
    <subcellularLocation>
        <location evidence="1 4">Bacterial flagellum basal body</location>
    </subcellularLocation>
</comment>
<evidence type="ECO:0000259" key="7">
    <source>
        <dbReference type="Pfam" id="PF22692"/>
    </source>
</evidence>
<dbReference type="PANTHER" id="PTHR30435">
    <property type="entry name" value="FLAGELLAR PROTEIN"/>
    <property type="match status" value="1"/>
</dbReference>
<dbReference type="InterPro" id="IPR010930">
    <property type="entry name" value="Flg_bb/hook_C_dom"/>
</dbReference>
<evidence type="ECO:0000256" key="2">
    <source>
        <dbReference type="ARBA" id="ARBA00009677"/>
    </source>
</evidence>
<dbReference type="NCBIfam" id="TIGR03506">
    <property type="entry name" value="FlgEFG_subfam"/>
    <property type="match status" value="1"/>
</dbReference>
<dbReference type="InterPro" id="IPR001444">
    <property type="entry name" value="Flag_bb_rod_N"/>
</dbReference>
<dbReference type="InterPro" id="IPR020013">
    <property type="entry name" value="Flagellar_FlgE/F/G"/>
</dbReference>
<dbReference type="PANTHER" id="PTHR30435:SF1">
    <property type="entry name" value="FLAGELLAR HOOK PROTEIN FLGE"/>
    <property type="match status" value="1"/>
</dbReference>
<keyword evidence="8" id="KW-0969">Cilium</keyword>
<comment type="similarity">
    <text evidence="2 4">Belongs to the flagella basal body rod proteins family.</text>
</comment>
<evidence type="ECO:0000259" key="6">
    <source>
        <dbReference type="Pfam" id="PF06429"/>
    </source>
</evidence>
<proteinExistence type="inferred from homology"/>
<feature type="domain" description="Flagellar basal-body/hook protein C-terminal" evidence="6">
    <location>
        <begin position="300"/>
        <end position="344"/>
    </location>
</feature>
<evidence type="ECO:0000313" key="8">
    <source>
        <dbReference type="EMBL" id="MFL0195493.1"/>
    </source>
</evidence>
<dbReference type="Pfam" id="PF06429">
    <property type="entry name" value="Flg_bbr_C"/>
    <property type="match status" value="1"/>
</dbReference>
<keyword evidence="9" id="KW-1185">Reference proteome</keyword>
<gene>
    <name evidence="8" type="ORF">ACJDU8_07930</name>
</gene>
<dbReference type="EMBL" id="JBJHZX010000009">
    <property type="protein sequence ID" value="MFL0195493.1"/>
    <property type="molecule type" value="Genomic_DNA"/>
</dbReference>
<dbReference type="RefSeq" id="WP_406791615.1">
    <property type="nucleotide sequence ID" value="NZ_JBJHZX010000009.1"/>
</dbReference>
<accession>A0ABW8SI74</accession>
<comment type="function">
    <text evidence="4">A flexible structure which links the flagellar filament to the drive apparatus in the basal body.</text>
</comment>
<dbReference type="Pfam" id="PF22692">
    <property type="entry name" value="LlgE_F_G_D1"/>
    <property type="match status" value="1"/>
</dbReference>
<dbReference type="Proteomes" id="UP001623660">
    <property type="component" value="Unassembled WGS sequence"/>
</dbReference>
<keyword evidence="8" id="KW-0966">Cell projection</keyword>
<dbReference type="InterPro" id="IPR053967">
    <property type="entry name" value="LlgE_F_G-like_D1"/>
</dbReference>
<protein>
    <recommendedName>
        <fullName evidence="4">Flagellar hook protein FlgE</fullName>
    </recommendedName>
</protein>
<evidence type="ECO:0000313" key="9">
    <source>
        <dbReference type="Proteomes" id="UP001623660"/>
    </source>
</evidence>
<feature type="domain" description="Flagellar basal body rod protein N-terminal" evidence="5">
    <location>
        <begin position="5"/>
        <end position="35"/>
    </location>
</feature>
<feature type="domain" description="Flagellar hook protein FlgE/F/G-like D1" evidence="7">
    <location>
        <begin position="140"/>
        <end position="236"/>
    </location>
</feature>
<dbReference type="SUPFAM" id="SSF117143">
    <property type="entry name" value="Flagellar hook protein flgE"/>
    <property type="match status" value="1"/>
</dbReference>
<sequence length="346" mass="35807">MLPSLYSGISGLRANQQKLNIIGNNIANSSTTGFKTQSMNFQDMISQNLSDPSAPSNSIGGVNGKQSGLGVKIGGISTDFTTGSMETTNRNLDFAIDGTGYFVVGTGALGTDSTTTGVGIDTSDNILNGSGATAPTDTVTPYYTRDGAFSLDEYGNLVTADGHRVMGYQVTDGTNAATITYNKSSQNTIAFADGSGTVTAVTGQLVPLSIPDSVTKSTGEVKVKTFSVGSDGYITAQLADGTTAALGQIAMVSFQNESGLLKQGSNLYTASSNSGQPIVRTGKGDTTIADNSGGYGDMSQGMLEMSNVDLAQQFTDMIIASRAFQANGKIITTDDDILQDLINLKR</sequence>
<evidence type="ECO:0000256" key="1">
    <source>
        <dbReference type="ARBA" id="ARBA00004117"/>
    </source>
</evidence>
<keyword evidence="8" id="KW-0282">Flagellum</keyword>
<keyword evidence="3 4" id="KW-0975">Bacterial flagellum</keyword>
<evidence type="ECO:0000256" key="3">
    <source>
        <dbReference type="ARBA" id="ARBA00023143"/>
    </source>
</evidence>
<organism evidence="8 9">
    <name type="scientific">Candidatus Clostridium eludens</name>
    <dbReference type="NCBI Taxonomy" id="3381663"/>
    <lineage>
        <taxon>Bacteria</taxon>
        <taxon>Bacillati</taxon>
        <taxon>Bacillota</taxon>
        <taxon>Clostridia</taxon>
        <taxon>Eubacteriales</taxon>
        <taxon>Clostridiaceae</taxon>
        <taxon>Clostridium</taxon>
    </lineage>
</organism>
<comment type="caution">
    <text evidence="8">The sequence shown here is derived from an EMBL/GenBank/DDBJ whole genome shotgun (WGS) entry which is preliminary data.</text>
</comment>
<reference evidence="8 9" key="1">
    <citation type="submission" date="2024-11" db="EMBL/GenBank/DDBJ databases">
        <authorList>
            <person name="Heng Y.C."/>
            <person name="Lim A.C.H."/>
            <person name="Lee J.K.Y."/>
            <person name="Kittelmann S."/>
        </authorList>
    </citation>
    <scope>NUCLEOTIDE SEQUENCE [LARGE SCALE GENOMIC DNA]</scope>
    <source>
        <strain evidence="8 9">WILCCON 0269</strain>
    </source>
</reference>
<name>A0ABW8SI74_9CLOT</name>
<dbReference type="InterPro" id="IPR037925">
    <property type="entry name" value="FlgE/F/G-like"/>
</dbReference>